<evidence type="ECO:0000256" key="1">
    <source>
        <dbReference type="ARBA" id="ARBA00022737"/>
    </source>
</evidence>
<keyword evidence="1" id="KW-0677">Repeat</keyword>
<dbReference type="EMBL" id="WKKZ01001343">
    <property type="protein sequence ID" value="MSE06785.1"/>
    <property type="molecule type" value="Genomic_DNA"/>
</dbReference>
<protein>
    <submittedName>
        <fullName evidence="5">CBS domain-containing protein</fullName>
    </submittedName>
</protein>
<name>A0A6A8LRQ6_9LACO</name>
<dbReference type="Proteomes" id="UP000437575">
    <property type="component" value="Unassembled WGS sequence"/>
</dbReference>
<organism evidence="5 6">
    <name type="scientific">Ligilactobacillus salivarius</name>
    <dbReference type="NCBI Taxonomy" id="1624"/>
    <lineage>
        <taxon>Bacteria</taxon>
        <taxon>Bacillati</taxon>
        <taxon>Bacillota</taxon>
        <taxon>Bacilli</taxon>
        <taxon>Lactobacillales</taxon>
        <taxon>Lactobacillaceae</taxon>
        <taxon>Ligilactobacillus</taxon>
    </lineage>
</organism>
<evidence type="ECO:0000313" key="5">
    <source>
        <dbReference type="EMBL" id="MSE06785.1"/>
    </source>
</evidence>
<reference evidence="5 6" key="1">
    <citation type="submission" date="2019-11" db="EMBL/GenBank/DDBJ databases">
        <title>Draft Genome Sequence of Plant Growth-Promoting Rhizosphere-Associated Bacteria.</title>
        <authorList>
            <person name="Vasilyev I.Y."/>
            <person name="Radchenko V."/>
            <person name="Ilnitskaya E.V."/>
        </authorList>
    </citation>
    <scope>NUCLEOTIDE SEQUENCE [LARGE SCALE GENOMIC DNA]</scope>
    <source>
        <strain evidence="5 6">VRA_1sq_f</strain>
    </source>
</reference>
<dbReference type="InterPro" id="IPR046342">
    <property type="entry name" value="CBS_dom_sf"/>
</dbReference>
<dbReference type="PROSITE" id="PS51371">
    <property type="entry name" value="CBS"/>
    <property type="match status" value="1"/>
</dbReference>
<evidence type="ECO:0000313" key="6">
    <source>
        <dbReference type="Proteomes" id="UP000437575"/>
    </source>
</evidence>
<keyword evidence="2 3" id="KW-0129">CBS domain</keyword>
<accession>A0A6A8LRQ6</accession>
<feature type="non-terminal residue" evidence="5">
    <location>
        <position position="1"/>
    </location>
</feature>
<evidence type="ECO:0000256" key="2">
    <source>
        <dbReference type="ARBA" id="ARBA00023122"/>
    </source>
</evidence>
<dbReference type="Pfam" id="PF00571">
    <property type="entry name" value="CBS"/>
    <property type="match status" value="1"/>
</dbReference>
<dbReference type="PANTHER" id="PTHR22777:SF17">
    <property type="entry name" value="UPF0053 PROTEIN SLL0260"/>
    <property type="match status" value="1"/>
</dbReference>
<comment type="caution">
    <text evidence="5">The sequence shown here is derived from an EMBL/GenBank/DDBJ whole genome shotgun (WGS) entry which is preliminary data.</text>
</comment>
<sequence>DLIRQSRVDDTIKISKLLRTIISVPETTELQGLLRQMTRKRVPMVVVLDEYGGTSGIVTDRDIYEEVFGTVLDEADDVLPDDIIDNHNGTYKVS</sequence>
<feature type="non-terminal residue" evidence="5">
    <location>
        <position position="94"/>
    </location>
</feature>
<feature type="domain" description="CBS" evidence="4">
    <location>
        <begin position="17"/>
        <end position="74"/>
    </location>
</feature>
<evidence type="ECO:0000259" key="4">
    <source>
        <dbReference type="PROSITE" id="PS51371"/>
    </source>
</evidence>
<dbReference type="InterPro" id="IPR000644">
    <property type="entry name" value="CBS_dom"/>
</dbReference>
<dbReference type="SUPFAM" id="SSF54631">
    <property type="entry name" value="CBS-domain pair"/>
    <property type="match status" value="1"/>
</dbReference>
<dbReference type="GO" id="GO:0005886">
    <property type="term" value="C:plasma membrane"/>
    <property type="evidence" value="ECO:0007669"/>
    <property type="project" value="TreeGrafter"/>
</dbReference>
<evidence type="ECO:0000256" key="3">
    <source>
        <dbReference type="PROSITE-ProRule" id="PRU00703"/>
    </source>
</evidence>
<proteinExistence type="predicted"/>
<dbReference type="AlphaFoldDB" id="A0A6A8LRQ6"/>
<dbReference type="PANTHER" id="PTHR22777">
    <property type="entry name" value="HEMOLYSIN-RELATED"/>
    <property type="match status" value="1"/>
</dbReference>
<dbReference type="Gene3D" id="3.10.580.10">
    <property type="entry name" value="CBS-domain"/>
    <property type="match status" value="1"/>
</dbReference>
<gene>
    <name evidence="5" type="ORF">GKC34_13960</name>
</gene>